<proteinExistence type="predicted"/>
<feature type="domain" description="AMP-dependent synthetase/ligase" evidence="2">
    <location>
        <begin position="36"/>
        <end position="372"/>
    </location>
</feature>
<keyword evidence="1 4" id="KW-0436">Ligase</keyword>
<dbReference type="InterPro" id="IPR045851">
    <property type="entry name" value="AMP-bd_C_sf"/>
</dbReference>
<dbReference type="EMBL" id="CVRL01000025">
    <property type="protein sequence ID" value="CRL11294.1"/>
    <property type="molecule type" value="Genomic_DNA"/>
</dbReference>
<dbReference type="InterPro" id="IPR042099">
    <property type="entry name" value="ANL_N_sf"/>
</dbReference>
<dbReference type="RefSeq" id="WP_050673449.1">
    <property type="nucleotide sequence ID" value="NZ_CVRL01000025.1"/>
</dbReference>
<dbReference type="GO" id="GO:0044550">
    <property type="term" value="P:secondary metabolite biosynthetic process"/>
    <property type="evidence" value="ECO:0007669"/>
    <property type="project" value="TreeGrafter"/>
</dbReference>
<organism evidence="4 5">
    <name type="scientific">Phaeobacter italicus</name>
    <dbReference type="NCBI Taxonomy" id="481446"/>
    <lineage>
        <taxon>Bacteria</taxon>
        <taxon>Pseudomonadati</taxon>
        <taxon>Pseudomonadota</taxon>
        <taxon>Alphaproteobacteria</taxon>
        <taxon>Rhodobacterales</taxon>
        <taxon>Roseobacteraceae</taxon>
        <taxon>Phaeobacter</taxon>
    </lineage>
</organism>
<dbReference type="Proteomes" id="UP000043764">
    <property type="component" value="Unassembled WGS sequence"/>
</dbReference>
<dbReference type="Gene3D" id="3.40.50.12780">
    <property type="entry name" value="N-terminal domain of ligase-like"/>
    <property type="match status" value="1"/>
</dbReference>
<accession>A0A0H5D2N5</accession>
<dbReference type="Pfam" id="PF13193">
    <property type="entry name" value="AMP-binding_C"/>
    <property type="match status" value="1"/>
</dbReference>
<gene>
    <name evidence="4" type="primary">hcl</name>
    <name evidence="4" type="ORF">NIT7321_02147</name>
</gene>
<dbReference type="Gene3D" id="3.30.300.30">
    <property type="match status" value="1"/>
</dbReference>
<protein>
    <submittedName>
        <fullName evidence="4">3-hydroxybenzoate--CoA/4-hydroxybenzoate--CoA ligase</fullName>
        <ecNumber evidence="4">6.2.1.27</ecNumber>
    </submittedName>
</protein>
<feature type="domain" description="AMP-binding enzyme C-terminal" evidence="3">
    <location>
        <begin position="422"/>
        <end position="495"/>
    </location>
</feature>
<dbReference type="AlphaFoldDB" id="A0A0H5D2N5"/>
<dbReference type="Pfam" id="PF00501">
    <property type="entry name" value="AMP-binding"/>
    <property type="match status" value="1"/>
</dbReference>
<sequence>MLSLFDDGAHPPCPAPFNLADYVLNQGASGRVAADDAPALDLLGPDHVESWTYGALRQAVLGTGTGLLGEGLEPGDRVLLRLGNDPLFPIAYLGAIAVGLVPVPTSSQLTEPEVQRMIDELAPRAILRDPAVASPDHPREIPADSLRQMQSLPPCEFAYGAPDRPAYIVYTSGTGGNPRAVVHAHRAIWARQMMIRHWYDLGADDRLMHAGAFNWTFTLGTGLMDPWSMGATSLIPRAGTPLEALPDLMAHHRATLVAAAPGVYRKMLKSRALPKMPSLRHALSAGEKLPAPLAAGWQATTGTPIYEAFGMSECSTFISASPTNPAPVSALGRPQPGRRIAVLDDTGAPAPLDTPGIIAIDQSDPGLMIGYFNAPEATKARLCNGWFLTGDRGTMSHDGLIHYLGRNDDMMNAGGYRVSPMEVEATLMRHPGLTQIAVAAVPVAQDTQIIAAFFNGAEDVTADTLLAFANQHLARYKQPRAYVRVDQLPTGANGKLLRRALPDLYTRLMQRTPT</sequence>
<keyword evidence="5" id="KW-1185">Reference proteome</keyword>
<dbReference type="SUPFAM" id="SSF56801">
    <property type="entry name" value="Acetyl-CoA synthetase-like"/>
    <property type="match status" value="1"/>
</dbReference>
<evidence type="ECO:0000259" key="3">
    <source>
        <dbReference type="Pfam" id="PF13193"/>
    </source>
</evidence>
<dbReference type="InterPro" id="IPR000873">
    <property type="entry name" value="AMP-dep_synth/lig_dom"/>
</dbReference>
<dbReference type="STRING" id="481446.NIT7645_01248"/>
<evidence type="ECO:0000259" key="2">
    <source>
        <dbReference type="Pfam" id="PF00501"/>
    </source>
</evidence>
<dbReference type="PANTHER" id="PTHR43352">
    <property type="entry name" value="ACETYL-COA SYNTHETASE"/>
    <property type="match status" value="1"/>
</dbReference>
<dbReference type="GO" id="GO:0018859">
    <property type="term" value="F:4-hydroxybenzoate-CoA ligase activity"/>
    <property type="evidence" value="ECO:0007669"/>
    <property type="project" value="UniProtKB-EC"/>
</dbReference>
<dbReference type="PANTHER" id="PTHR43352:SF1">
    <property type="entry name" value="ANTHRANILATE--COA LIGASE"/>
    <property type="match status" value="1"/>
</dbReference>
<reference evidence="5" key="1">
    <citation type="submission" date="2015-05" db="EMBL/GenBank/DDBJ databases">
        <authorList>
            <person name="Rodrigo-Torres Lidia"/>
            <person name="Arahal R.David."/>
        </authorList>
    </citation>
    <scope>NUCLEOTIDE SEQUENCE [LARGE SCALE GENOMIC DNA]</scope>
    <source>
        <strain evidence="5">CECT 7321</strain>
    </source>
</reference>
<evidence type="ECO:0000313" key="5">
    <source>
        <dbReference type="Proteomes" id="UP000043764"/>
    </source>
</evidence>
<dbReference type="EC" id="6.2.1.27" evidence="4"/>
<dbReference type="InterPro" id="IPR025110">
    <property type="entry name" value="AMP-bd_C"/>
</dbReference>
<evidence type="ECO:0000313" key="4">
    <source>
        <dbReference type="EMBL" id="CRL11294.1"/>
    </source>
</evidence>
<evidence type="ECO:0000256" key="1">
    <source>
        <dbReference type="ARBA" id="ARBA00022598"/>
    </source>
</evidence>
<name>A0A0H5D2N5_9RHOB</name>